<keyword evidence="4" id="KW-1185">Reference proteome</keyword>
<dbReference type="RefSeq" id="WP_088918213.1">
    <property type="nucleotide sequence ID" value="NZ_CP018632.1"/>
</dbReference>
<organism evidence="3 4">
    <name type="scientific">Granulosicoccus antarcticus IMCC3135</name>
    <dbReference type="NCBI Taxonomy" id="1192854"/>
    <lineage>
        <taxon>Bacteria</taxon>
        <taxon>Pseudomonadati</taxon>
        <taxon>Pseudomonadota</taxon>
        <taxon>Gammaproteobacteria</taxon>
        <taxon>Chromatiales</taxon>
        <taxon>Granulosicoccaceae</taxon>
        <taxon>Granulosicoccus</taxon>
    </lineage>
</organism>
<dbReference type="InterPro" id="IPR036615">
    <property type="entry name" value="Mur_ligase_C_dom_sf"/>
</dbReference>
<dbReference type="EC" id="6.3.2.29" evidence="3"/>
<dbReference type="PANTHER" id="PTHR23135:SF18">
    <property type="entry name" value="CYANOPHYCIN SYNTHETASE"/>
    <property type="match status" value="1"/>
</dbReference>
<dbReference type="Pfam" id="PF08245">
    <property type="entry name" value="Mur_ligase_M"/>
    <property type="match status" value="1"/>
</dbReference>
<dbReference type="OrthoDB" id="9803907at2"/>
<evidence type="ECO:0000259" key="2">
    <source>
        <dbReference type="Pfam" id="PF08245"/>
    </source>
</evidence>
<name>A0A2Z2NVY2_9GAMM</name>
<gene>
    <name evidence="3" type="primary">cphA_2</name>
    <name evidence="3" type="ORF">IMCC3135_14325</name>
</gene>
<dbReference type="Gene3D" id="3.40.1190.10">
    <property type="entry name" value="Mur-like, catalytic domain"/>
    <property type="match status" value="1"/>
</dbReference>
<protein>
    <submittedName>
        <fullName evidence="3">Cyanophycin synthetase</fullName>
        <ecNumber evidence="3">6.3.2.29</ecNumber>
    </submittedName>
</protein>
<reference evidence="3 4" key="1">
    <citation type="submission" date="2016-12" db="EMBL/GenBank/DDBJ databases">
        <authorList>
            <person name="Song W.-J."/>
            <person name="Kurnit D.M."/>
        </authorList>
    </citation>
    <scope>NUCLEOTIDE SEQUENCE [LARGE SCALE GENOMIC DNA]</scope>
    <source>
        <strain evidence="3 4">IMCC3135</strain>
    </source>
</reference>
<dbReference type="Pfam" id="PF02875">
    <property type="entry name" value="Mur_ligase_C"/>
    <property type="match status" value="1"/>
</dbReference>
<dbReference type="InterPro" id="IPR013221">
    <property type="entry name" value="Mur_ligase_cen"/>
</dbReference>
<dbReference type="AlphaFoldDB" id="A0A2Z2NVY2"/>
<feature type="domain" description="Mur ligase C-terminal" evidence="1">
    <location>
        <begin position="421"/>
        <end position="549"/>
    </location>
</feature>
<feature type="domain" description="Mur ligase central" evidence="2">
    <location>
        <begin position="186"/>
        <end position="397"/>
    </location>
</feature>
<dbReference type="GO" id="GO:0071160">
    <property type="term" value="F:cyanophycin synthetase activity (L-aspartate-adding)"/>
    <property type="evidence" value="ECO:0007669"/>
    <property type="project" value="UniProtKB-EC"/>
</dbReference>
<dbReference type="InterPro" id="IPR004101">
    <property type="entry name" value="Mur_ligase_C"/>
</dbReference>
<keyword evidence="3" id="KW-0436">Ligase</keyword>
<dbReference type="PANTHER" id="PTHR23135">
    <property type="entry name" value="MUR LIGASE FAMILY MEMBER"/>
    <property type="match status" value="1"/>
</dbReference>
<evidence type="ECO:0000259" key="1">
    <source>
        <dbReference type="Pfam" id="PF02875"/>
    </source>
</evidence>
<evidence type="ECO:0000313" key="4">
    <source>
        <dbReference type="Proteomes" id="UP000250079"/>
    </source>
</evidence>
<proteinExistence type="predicted"/>
<dbReference type="SUPFAM" id="SSF53244">
    <property type="entry name" value="MurD-like peptide ligases, peptide-binding domain"/>
    <property type="match status" value="1"/>
</dbReference>
<dbReference type="SUPFAM" id="SSF53623">
    <property type="entry name" value="MurD-like peptide ligases, catalytic domain"/>
    <property type="match status" value="1"/>
</dbReference>
<dbReference type="Proteomes" id="UP000250079">
    <property type="component" value="Chromosome"/>
</dbReference>
<evidence type="ECO:0000313" key="3">
    <source>
        <dbReference type="EMBL" id="ASJ72950.1"/>
    </source>
</evidence>
<dbReference type="Gene3D" id="3.90.190.20">
    <property type="entry name" value="Mur ligase, C-terminal domain"/>
    <property type="match status" value="1"/>
</dbReference>
<dbReference type="KEGG" id="gai:IMCC3135_14325"/>
<dbReference type="GO" id="GO:0005524">
    <property type="term" value="F:ATP binding"/>
    <property type="evidence" value="ECO:0007669"/>
    <property type="project" value="InterPro"/>
</dbReference>
<sequence>MELLDTRRLTGPNLVLNGAGTVLDVRCTDEQARTLLPLWEKKVRQILTRLDWTGETVACTKRFSGISLAFTAPLDALYTAAEINEWCYARCAIELGVPYANAEGNSVVLDLEEQLKVIHQALALEANPRLIQLAAMASEEQVSMLWDDDEVSLGLGKNASVWPVNALPDPQSLPWSTYDDIPVGIVTGTNGKTTTVRLISHILKGAGHSAGFSSTDGIMVNENKIDSGDWSGPGGARLLLRQTELDIAILEAARGGLLRRGLGVDHANVALITNISEDHLGDFGSENLQELLTIKWMISQTVADSGVLILNADDPLLVNKASGFNGTIVWFSLFADNLQVRQHIKNGGIAYVQDEQNLVRMQSSGTDIICAVETIPLTLGGKARHNVANALAAVAMASQLGITDSAIKQGLQSMSLKNNPGRLNLYTVEGVTVVVDYAHNPAGMQAMAQFAQAQKAARTLLAFSQPGDRPDSLIRELTRAAWKMQPDKVIVSELAHYHRGRNHGEVFAIIQDELLRCGAQKEQVSHFDEELDALHFALQCAEPGDLVVMLALADSQLIQDELSALSAAN</sequence>
<dbReference type="InterPro" id="IPR036565">
    <property type="entry name" value="Mur-like_cat_sf"/>
</dbReference>
<accession>A0A2Z2NVY2</accession>
<dbReference type="EMBL" id="CP018632">
    <property type="protein sequence ID" value="ASJ72950.1"/>
    <property type="molecule type" value="Genomic_DNA"/>
</dbReference>